<feature type="non-terminal residue" evidence="3">
    <location>
        <position position="1"/>
    </location>
</feature>
<dbReference type="EMBL" id="JABFAE010411835">
    <property type="protein sequence ID" value="MBA0844977.1"/>
    <property type="molecule type" value="Genomic_DNA"/>
</dbReference>
<sequence>ASLSEETLSKHKNAQKHAEDAAALAAAAVSHSEEIWRHGKRLSEATPASILRGEDAAASSNSVIVVAREVARRRVEAASAAAKQAENMDAIVKAAELAAEAVSQAGKIVAMGEPFSLAELVEAGPEAYWKVPQASPEPDGAIREQINIGGSMEAPGSSVGHLKEVPVDKREKQDNHRKSPTHREMTRVSMEDRSRLTDGGLAPVATSEKDKKGQKRRKASDVAKTKGVASESEIGFESPLMITQTDCEKAGETSKDNNIREGSHVEVLRDGGGSRVAWFLADILNLNNGKAYVCYNELRQEDGDRLKEWVEVEGDRAPRIRCARPSTAMSFEGTRKRRRAAMADYNWSVGDRVDAWMQNSWWEGVVIEKSKKDETSFTVHFPAQGETSGVKAWLLRPSLMWKKGSWVEWSSSVDNNESSREGDTPQEKRQRLGSPVVEAKGKDKLSKNVDIKESGKPDDTKLLDLSANKEIFNIGKSTRDESKPDSLRMIRTGLKKKGSGVVFGVPKPGKKQKFMEVSKHYVADQSSKTHETSDSAKFTKYLMPQGSEPRGTKNKIEPKRMAVPKPKILKSGKLPSVSSRSIPQKNYLPNTMVSEPDSVVASDVSKLEDSVSHAENVPGKPNLMEFRSFSSSDGAAEGPVLFSSVAVSSDAPLKKTSASNAKSERINKGKFAPSGGKLAKIEENVFNDDTTKTSSEGVEPRRSNRRIQPTSRVS</sequence>
<feature type="domain" description="Agenet" evidence="2">
    <location>
        <begin position="345"/>
        <end position="403"/>
    </location>
</feature>
<dbReference type="InterPro" id="IPR014002">
    <property type="entry name" value="Agenet_dom_plant"/>
</dbReference>
<keyword evidence="4" id="KW-1185">Reference proteome</keyword>
<feature type="region of interest" description="Disordered" evidence="1">
    <location>
        <begin position="646"/>
        <end position="714"/>
    </location>
</feature>
<gene>
    <name evidence="3" type="ORF">Goarm_022142</name>
</gene>
<evidence type="ECO:0000256" key="1">
    <source>
        <dbReference type="SAM" id="MobiDB-lite"/>
    </source>
</evidence>
<dbReference type="InterPro" id="IPR008395">
    <property type="entry name" value="Agenet-like_dom"/>
</dbReference>
<feature type="compositionally biased region" description="Basic and acidic residues" evidence="1">
    <location>
        <begin position="417"/>
        <end position="430"/>
    </location>
</feature>
<name>A0A7J9KER6_9ROSI</name>
<accession>A0A7J9KER6</accession>
<reference evidence="3 4" key="1">
    <citation type="journal article" date="2019" name="Genome Biol. Evol.">
        <title>Insights into the evolution of the New World diploid cottons (Gossypium, subgenus Houzingenia) based on genome sequencing.</title>
        <authorList>
            <person name="Grover C.E."/>
            <person name="Arick M.A. 2nd"/>
            <person name="Thrash A."/>
            <person name="Conover J.L."/>
            <person name="Sanders W.S."/>
            <person name="Peterson D.G."/>
            <person name="Frelichowski J.E."/>
            <person name="Scheffler J.A."/>
            <person name="Scheffler B.E."/>
            <person name="Wendel J.F."/>
        </authorList>
    </citation>
    <scope>NUCLEOTIDE SEQUENCE [LARGE SCALE GENOMIC DNA]</scope>
    <source>
        <strain evidence="3">6</strain>
        <tissue evidence="3">Leaf</tissue>
    </source>
</reference>
<feature type="compositionally biased region" description="Basic and acidic residues" evidence="1">
    <location>
        <begin position="439"/>
        <end position="460"/>
    </location>
</feature>
<feature type="compositionally biased region" description="Basic and acidic residues" evidence="1">
    <location>
        <begin position="550"/>
        <end position="560"/>
    </location>
</feature>
<feature type="region of interest" description="Disordered" evidence="1">
    <location>
        <begin position="151"/>
        <end position="232"/>
    </location>
</feature>
<feature type="region of interest" description="Disordered" evidence="1">
    <location>
        <begin position="521"/>
        <end position="622"/>
    </location>
</feature>
<evidence type="ECO:0000313" key="4">
    <source>
        <dbReference type="Proteomes" id="UP000593575"/>
    </source>
</evidence>
<feature type="compositionally biased region" description="Polar residues" evidence="1">
    <location>
        <begin position="576"/>
        <end position="593"/>
    </location>
</feature>
<feature type="compositionally biased region" description="Basic and acidic residues" evidence="1">
    <location>
        <begin position="521"/>
        <end position="534"/>
    </location>
</feature>
<dbReference type="InterPro" id="IPR055274">
    <property type="entry name" value="SWO1"/>
</dbReference>
<dbReference type="Pfam" id="PF05641">
    <property type="entry name" value="Agenet"/>
    <property type="match status" value="1"/>
</dbReference>
<dbReference type="AlphaFoldDB" id="A0A7J9KER6"/>
<feature type="compositionally biased region" description="Basic and acidic residues" evidence="1">
    <location>
        <begin position="161"/>
        <end position="196"/>
    </location>
</feature>
<dbReference type="PANTHER" id="PTHR48429">
    <property type="entry name" value="AGENET DOMAIN-CONTAINING PROTEIN"/>
    <property type="match status" value="1"/>
</dbReference>
<organism evidence="3 4">
    <name type="scientific">Gossypium armourianum</name>
    <dbReference type="NCBI Taxonomy" id="34283"/>
    <lineage>
        <taxon>Eukaryota</taxon>
        <taxon>Viridiplantae</taxon>
        <taxon>Streptophyta</taxon>
        <taxon>Embryophyta</taxon>
        <taxon>Tracheophyta</taxon>
        <taxon>Spermatophyta</taxon>
        <taxon>Magnoliopsida</taxon>
        <taxon>eudicotyledons</taxon>
        <taxon>Gunneridae</taxon>
        <taxon>Pentapetalae</taxon>
        <taxon>rosids</taxon>
        <taxon>malvids</taxon>
        <taxon>Malvales</taxon>
        <taxon>Malvaceae</taxon>
        <taxon>Malvoideae</taxon>
        <taxon>Gossypium</taxon>
    </lineage>
</organism>
<dbReference type="PANTHER" id="PTHR48429:SF1">
    <property type="entry name" value="AGENET DOMAIN-CONTAINING PROTEIN"/>
    <property type="match status" value="1"/>
</dbReference>
<evidence type="ECO:0000259" key="2">
    <source>
        <dbReference type="SMART" id="SM00743"/>
    </source>
</evidence>
<evidence type="ECO:0000313" key="3">
    <source>
        <dbReference type="EMBL" id="MBA0844977.1"/>
    </source>
</evidence>
<dbReference type="Proteomes" id="UP000593575">
    <property type="component" value="Unassembled WGS sequence"/>
</dbReference>
<proteinExistence type="predicted"/>
<feature type="region of interest" description="Disordered" evidence="1">
    <location>
        <begin position="1"/>
        <end position="25"/>
    </location>
</feature>
<dbReference type="SMART" id="SM00743">
    <property type="entry name" value="Agenet"/>
    <property type="match status" value="1"/>
</dbReference>
<comment type="caution">
    <text evidence="3">The sequence shown here is derived from an EMBL/GenBank/DDBJ whole genome shotgun (WGS) entry which is preliminary data.</text>
</comment>
<feature type="region of interest" description="Disordered" evidence="1">
    <location>
        <begin position="412"/>
        <end position="460"/>
    </location>
</feature>
<protein>
    <recommendedName>
        <fullName evidence="2">Agenet domain-containing protein</fullName>
    </recommendedName>
</protein>